<comment type="catalytic activity">
    <reaction evidence="9">
        <text>a long chain fatty alcohol + a fatty acyl-CoA = a long-chain alcohol wax ester + CoA</text>
        <dbReference type="Rhea" id="RHEA:38443"/>
        <dbReference type="ChEBI" id="CHEBI:17135"/>
        <dbReference type="ChEBI" id="CHEBI:57287"/>
        <dbReference type="ChEBI" id="CHEBI:77636"/>
        <dbReference type="ChEBI" id="CHEBI:235323"/>
        <dbReference type="EC" id="2.3.1.75"/>
    </reaction>
</comment>
<comment type="similarity">
    <text evidence="8">In the N-terminal section; belongs to the long-chain O-acyltransferase family.</text>
</comment>
<dbReference type="GO" id="GO:0004144">
    <property type="term" value="F:diacylglycerol O-acyltransferase activity"/>
    <property type="evidence" value="ECO:0007669"/>
    <property type="project" value="UniProtKB-EC"/>
</dbReference>
<dbReference type="UniPathway" id="UPA00282"/>
<keyword evidence="7" id="KW-0012">Acyltransferase</keyword>
<dbReference type="Proteomes" id="UP000189703">
    <property type="component" value="Unplaced"/>
</dbReference>
<comment type="pathway">
    <text evidence="4">Lipid metabolism.</text>
</comment>
<accession>A0A1U7YPS5</accession>
<keyword evidence="5" id="KW-0808">Transferase</keyword>
<reference evidence="12" key="1">
    <citation type="submission" date="2025-08" db="UniProtKB">
        <authorList>
            <consortium name="RefSeq"/>
        </authorList>
    </citation>
    <scope>IDENTIFICATION</scope>
</reference>
<dbReference type="GeneID" id="104586483"/>
<dbReference type="GO" id="GO:0019432">
    <property type="term" value="P:triglyceride biosynthetic process"/>
    <property type="evidence" value="ECO:0000318"/>
    <property type="project" value="GO_Central"/>
</dbReference>
<dbReference type="GO" id="GO:0008374">
    <property type="term" value="F:O-acyltransferase activity"/>
    <property type="evidence" value="ECO:0000318"/>
    <property type="project" value="GO_Central"/>
</dbReference>
<evidence type="ECO:0000256" key="2">
    <source>
        <dbReference type="ARBA" id="ARBA00004586"/>
    </source>
</evidence>
<dbReference type="InterPro" id="IPR009721">
    <property type="entry name" value="O-acyltransferase_WSD1_C"/>
</dbReference>
<evidence type="ECO:0000256" key="4">
    <source>
        <dbReference type="ARBA" id="ARBA00005189"/>
    </source>
</evidence>
<name>A0A1U7YPS5_NELNU</name>
<dbReference type="GO" id="GO:0005789">
    <property type="term" value="C:endoplasmic reticulum membrane"/>
    <property type="evidence" value="ECO:0007669"/>
    <property type="project" value="UniProtKB-SubCell"/>
</dbReference>
<comment type="catalytic activity">
    <reaction evidence="10">
        <text>an acyl-CoA + a 1,2-diacyl-sn-glycerol = a triacyl-sn-glycerol + CoA</text>
        <dbReference type="Rhea" id="RHEA:10868"/>
        <dbReference type="ChEBI" id="CHEBI:17815"/>
        <dbReference type="ChEBI" id="CHEBI:57287"/>
        <dbReference type="ChEBI" id="CHEBI:58342"/>
        <dbReference type="ChEBI" id="CHEBI:64615"/>
        <dbReference type="EC" id="2.3.1.20"/>
    </reaction>
</comment>
<evidence type="ECO:0000256" key="1">
    <source>
        <dbReference type="ARBA" id="ARBA00004162"/>
    </source>
</evidence>
<keyword evidence="11" id="KW-1185">Reference proteome</keyword>
<protein>
    <submittedName>
        <fullName evidence="12">O-acyltransferase WSD1-like</fullName>
    </submittedName>
</protein>
<keyword evidence="6" id="KW-0256">Endoplasmic reticulum</keyword>
<evidence type="ECO:0000313" key="11">
    <source>
        <dbReference type="Proteomes" id="UP000189703"/>
    </source>
</evidence>
<dbReference type="PANTHER" id="PTHR31650:SF34">
    <property type="entry name" value="O-ACYLTRANSFERASE WSD1-LIKE ISOFORM X1"/>
    <property type="match status" value="1"/>
</dbReference>
<dbReference type="AlphaFoldDB" id="A0A1U7YPS5"/>
<sequence length="472" mass="52099">MASADQEKQAQAMENLEGFPPLSPLSQIMHSLTIIVVAGFDVPFDKSQTVELLKAMHTTSDPRLFSVIVTDRKGVHRWKKVTQVAYEDHIFVASFPEGLSMEDYDKHFKDYLTKVSVTPFSDNLPPWEVHAIMYPTSNGAGSLVFKFSHALGDGYSSLGSIMTLCRREDDPSLPITFPSSTSKAGRKNSWSRSASVLISWFINTVRDSAVSTLQGTFLRDDKTPIRSGTPPVGLQPMEISPVSFSLDCIKRIRSKLGATVNDVVIGILSYAIQLYIQRMDFISSGARVTALIPLNMRMLNGYQDIGDMLKANLWGNRFGLLSISLPSFSDEEKVDPLHFITSSRDNIRKKKNSAAVHFSSGLLTMLNNVLGPKALAGFIKSSFRNTSTTISTVVGPTHKISLENHPVKRCYFTVVGAPQDVVFTIASYMEELCIVATAEKSFIDSNVLISCVKKAFEDIYQAACGINKVELK</sequence>
<dbReference type="PANTHER" id="PTHR31650">
    <property type="entry name" value="O-ACYLTRANSFERASE (WSD1-LIKE) FAMILY PROTEIN"/>
    <property type="match status" value="1"/>
</dbReference>
<evidence type="ECO:0000313" key="12">
    <source>
        <dbReference type="RefSeq" id="XP_010242035.1"/>
    </source>
</evidence>
<dbReference type="Pfam" id="PF03007">
    <property type="entry name" value="WS_DGAT_cat"/>
    <property type="match status" value="1"/>
</dbReference>
<comment type="subcellular location">
    <subcellularLocation>
        <location evidence="1">Cell membrane</location>
        <topology evidence="1">Single-pass membrane protein</topology>
    </subcellularLocation>
    <subcellularLocation>
        <location evidence="2">Endoplasmic reticulum membrane</location>
    </subcellularLocation>
</comment>
<dbReference type="InterPro" id="IPR004255">
    <property type="entry name" value="O-acyltransferase_WSD1_N"/>
</dbReference>
<gene>
    <name evidence="12" type="primary">LOC104586483</name>
</gene>
<dbReference type="OMA" id="MESHYDS"/>
<evidence type="ECO:0000256" key="3">
    <source>
        <dbReference type="ARBA" id="ARBA00004771"/>
    </source>
</evidence>
<evidence type="ECO:0000256" key="6">
    <source>
        <dbReference type="ARBA" id="ARBA00022824"/>
    </source>
</evidence>
<evidence type="ECO:0000256" key="10">
    <source>
        <dbReference type="ARBA" id="ARBA00048109"/>
    </source>
</evidence>
<organism evidence="11 12">
    <name type="scientific">Nelumbo nucifera</name>
    <name type="common">Sacred lotus</name>
    <dbReference type="NCBI Taxonomy" id="4432"/>
    <lineage>
        <taxon>Eukaryota</taxon>
        <taxon>Viridiplantae</taxon>
        <taxon>Streptophyta</taxon>
        <taxon>Embryophyta</taxon>
        <taxon>Tracheophyta</taxon>
        <taxon>Spermatophyta</taxon>
        <taxon>Magnoliopsida</taxon>
        <taxon>Proteales</taxon>
        <taxon>Nelumbonaceae</taxon>
        <taxon>Nelumbo</taxon>
    </lineage>
</organism>
<evidence type="ECO:0000256" key="5">
    <source>
        <dbReference type="ARBA" id="ARBA00022679"/>
    </source>
</evidence>
<dbReference type="OrthoDB" id="619536at2759"/>
<evidence type="ECO:0000256" key="8">
    <source>
        <dbReference type="ARBA" id="ARBA00024360"/>
    </source>
</evidence>
<evidence type="ECO:0000256" key="7">
    <source>
        <dbReference type="ARBA" id="ARBA00023315"/>
    </source>
</evidence>
<evidence type="ECO:0000256" key="9">
    <source>
        <dbReference type="ARBA" id="ARBA00047604"/>
    </source>
</evidence>
<dbReference type="RefSeq" id="XP_010242035.1">
    <property type="nucleotide sequence ID" value="XM_010243733.2"/>
</dbReference>
<dbReference type="GO" id="GO:0047196">
    <property type="term" value="F:long-chain-alcohol O-fatty-acyltransferase activity"/>
    <property type="evidence" value="ECO:0007669"/>
    <property type="project" value="UniProtKB-EC"/>
</dbReference>
<dbReference type="eggNOG" id="ENOG502QSH5">
    <property type="taxonomic scope" value="Eukaryota"/>
</dbReference>
<dbReference type="Pfam" id="PF06974">
    <property type="entry name" value="WS_DGAT_C"/>
    <property type="match status" value="1"/>
</dbReference>
<proteinExistence type="inferred from homology"/>
<dbReference type="InterPro" id="IPR045034">
    <property type="entry name" value="O-acyltransferase_WSD1-like"/>
</dbReference>
<comment type="pathway">
    <text evidence="3">Glycerolipid metabolism; triacylglycerol biosynthesis.</text>
</comment>
<dbReference type="KEGG" id="nnu:104586483"/>
<dbReference type="GO" id="GO:0005886">
    <property type="term" value="C:plasma membrane"/>
    <property type="evidence" value="ECO:0000318"/>
    <property type="project" value="GO_Central"/>
</dbReference>